<evidence type="ECO:0000256" key="6">
    <source>
        <dbReference type="PIRSR" id="PIRSR602401-1"/>
    </source>
</evidence>
<dbReference type="InterPro" id="IPR050121">
    <property type="entry name" value="Cytochrome_P450_monoxygenase"/>
</dbReference>
<keyword evidence="4" id="KW-0560">Oxidoreductase</keyword>
<evidence type="ECO:0000313" key="9">
    <source>
        <dbReference type="Proteomes" id="UP000197666"/>
    </source>
</evidence>
<feature type="binding site" description="axial binding residue" evidence="6">
    <location>
        <position position="451"/>
    </location>
    <ligand>
        <name>heme</name>
        <dbReference type="ChEBI" id="CHEBI:30413"/>
    </ligand>
    <ligandPart>
        <name>Fe</name>
        <dbReference type="ChEBI" id="CHEBI:18248"/>
    </ligandPart>
</feature>
<dbReference type="Proteomes" id="UP000197666">
    <property type="component" value="Unassembled WGS sequence"/>
</dbReference>
<dbReference type="Pfam" id="PF00067">
    <property type="entry name" value="p450"/>
    <property type="match status" value="1"/>
</dbReference>
<dbReference type="EMBL" id="NKJJ02000005">
    <property type="protein sequence ID" value="TPR06658.1"/>
    <property type="molecule type" value="Genomic_DNA"/>
</dbReference>
<keyword evidence="7" id="KW-1133">Transmembrane helix</keyword>
<evidence type="ECO:0000256" key="4">
    <source>
        <dbReference type="ARBA" id="ARBA00023002"/>
    </source>
</evidence>
<keyword evidence="7" id="KW-0472">Membrane</keyword>
<dbReference type="PANTHER" id="PTHR24305:SF96">
    <property type="entry name" value="CYTOCHROME P450 MONOOXYGENASE STCB-RELATED"/>
    <property type="match status" value="1"/>
</dbReference>
<sequence>MFEKISIAVGYCDMESLAQLPGIFLPLAGCVLALSLSTIVYRAVRNPLSHIPGPQISKWSSLIEQYYWFAGTKVEYVDYLHRKYGPIVRVTPTEVDICDLPAVREIHRVRGGYLKSEWYKSLTPPGVTSLLTLIEPTQYSEWRRLLAGPLSDTSLGKVEPMVTNHVHATIDRIASDLQSQGVSDLYKWWTYMATDVVSELSFGEPIGLLARPKETAWVMDYLDKVGIMHAWRTTFPFVFVLGRFMPVHPFKHAIQAIGLLGKWARRSIQQYRQHIQEQPESPKPTLFTKLFKADKFDDFQLTYLAGSYITAGSHTTAVTLLYLIYAICRDNEIRQKLLAEIRTLPENFRHDELRHLPYLNQVITETLRKYAVVSSALPRVVPAGGATLAGYYLPGGTTVSTQAYTLHRNEAIFPNPEKYKPNPKFDPSRWESPTQEMKDAYMPFGGASRMCIGNSLALMEIRLTTTLFLRRFPEVQMSRQNGMRDEDLAQEQYLIMAPRGHRLLVEA</sequence>
<dbReference type="VEuPathDB" id="FungiDB:ASPNIDRAFT2_1080155"/>
<dbReference type="GO" id="GO:0020037">
    <property type="term" value="F:heme binding"/>
    <property type="evidence" value="ECO:0007669"/>
    <property type="project" value="InterPro"/>
</dbReference>
<dbReference type="Gene3D" id="1.10.630.10">
    <property type="entry name" value="Cytochrome P450"/>
    <property type="match status" value="1"/>
</dbReference>
<dbReference type="SUPFAM" id="SSF48264">
    <property type="entry name" value="Cytochrome P450"/>
    <property type="match status" value="1"/>
</dbReference>
<name>A0A505I3V6_ASPNG</name>
<gene>
    <name evidence="8" type="ORF">CAN33_0023675</name>
</gene>
<evidence type="ECO:0000313" key="8">
    <source>
        <dbReference type="EMBL" id="TPR06658.1"/>
    </source>
</evidence>
<dbReference type="PANTHER" id="PTHR24305">
    <property type="entry name" value="CYTOCHROME P450"/>
    <property type="match status" value="1"/>
</dbReference>
<keyword evidence="6" id="KW-0479">Metal-binding</keyword>
<dbReference type="GO" id="GO:0005506">
    <property type="term" value="F:iron ion binding"/>
    <property type="evidence" value="ECO:0007669"/>
    <property type="project" value="InterPro"/>
</dbReference>
<evidence type="ECO:0000256" key="1">
    <source>
        <dbReference type="ARBA" id="ARBA00001971"/>
    </source>
</evidence>
<organism evidence="8 9">
    <name type="scientific">Aspergillus niger</name>
    <dbReference type="NCBI Taxonomy" id="5061"/>
    <lineage>
        <taxon>Eukaryota</taxon>
        <taxon>Fungi</taxon>
        <taxon>Dikarya</taxon>
        <taxon>Ascomycota</taxon>
        <taxon>Pezizomycotina</taxon>
        <taxon>Eurotiomycetes</taxon>
        <taxon>Eurotiomycetidae</taxon>
        <taxon>Eurotiales</taxon>
        <taxon>Aspergillaceae</taxon>
        <taxon>Aspergillus</taxon>
        <taxon>Aspergillus subgen. Circumdati</taxon>
    </lineage>
</organism>
<keyword evidence="3 6" id="KW-0349">Heme</keyword>
<dbReference type="VEuPathDB" id="FungiDB:An09g01850"/>
<comment type="caution">
    <text evidence="8">The sequence shown here is derived from an EMBL/GenBank/DDBJ whole genome shotgun (WGS) entry which is preliminary data.</text>
</comment>
<dbReference type="InterPro" id="IPR001128">
    <property type="entry name" value="Cyt_P450"/>
</dbReference>
<feature type="transmembrane region" description="Helical" evidence="7">
    <location>
        <begin position="23"/>
        <end position="44"/>
    </location>
</feature>
<protein>
    <recommendedName>
        <fullName evidence="10">Cytochrome P450</fullName>
    </recommendedName>
</protein>
<dbReference type="GO" id="GO:0004497">
    <property type="term" value="F:monooxygenase activity"/>
    <property type="evidence" value="ECO:0007669"/>
    <property type="project" value="UniProtKB-KW"/>
</dbReference>
<evidence type="ECO:0000256" key="2">
    <source>
        <dbReference type="ARBA" id="ARBA00010617"/>
    </source>
</evidence>
<keyword evidence="6" id="KW-0408">Iron</keyword>
<evidence type="ECO:0000256" key="3">
    <source>
        <dbReference type="ARBA" id="ARBA00022617"/>
    </source>
</evidence>
<dbReference type="CDD" id="cd11059">
    <property type="entry name" value="CYP_fungal"/>
    <property type="match status" value="1"/>
</dbReference>
<dbReference type="AlphaFoldDB" id="A0A505I3V6"/>
<comment type="similarity">
    <text evidence="2">Belongs to the cytochrome P450 family.</text>
</comment>
<dbReference type="VEuPathDB" id="FungiDB:M747DRAFT_342949"/>
<dbReference type="InterPro" id="IPR036396">
    <property type="entry name" value="Cyt_P450_sf"/>
</dbReference>
<dbReference type="VEuPathDB" id="FungiDB:ATCC64974_7310"/>
<proteinExistence type="inferred from homology"/>
<evidence type="ECO:0008006" key="10">
    <source>
        <dbReference type="Google" id="ProtNLM"/>
    </source>
</evidence>
<keyword evidence="7" id="KW-0812">Transmembrane</keyword>
<dbReference type="GO" id="GO:0016705">
    <property type="term" value="F:oxidoreductase activity, acting on paired donors, with incorporation or reduction of molecular oxygen"/>
    <property type="evidence" value="ECO:0007669"/>
    <property type="project" value="InterPro"/>
</dbReference>
<accession>A0A505I3V6</accession>
<keyword evidence="5" id="KW-0503">Monooxygenase</keyword>
<comment type="cofactor">
    <cofactor evidence="1 6">
        <name>heme</name>
        <dbReference type="ChEBI" id="CHEBI:30413"/>
    </cofactor>
</comment>
<dbReference type="InterPro" id="IPR002401">
    <property type="entry name" value="Cyt_P450_E_grp-I"/>
</dbReference>
<evidence type="ECO:0000256" key="7">
    <source>
        <dbReference type="SAM" id="Phobius"/>
    </source>
</evidence>
<dbReference type="PRINTS" id="PR00385">
    <property type="entry name" value="P450"/>
</dbReference>
<reference evidence="9" key="1">
    <citation type="submission" date="2018-10" db="EMBL/GenBank/DDBJ databases">
        <title>FDA dAtabase for Regulatory Grade micrObial Sequences (FDA-ARGOS): Supporting development and validation of Infectious Disease Dx tests.</title>
        <authorList>
            <person name="Kerrigan L."/>
            <person name="Tallon L."/>
            <person name="Sadzewicz L."/>
            <person name="Sengamalay N."/>
            <person name="Ott S."/>
            <person name="Godinez A."/>
            <person name="Nagaraj S."/>
            <person name="Vavikolanu K."/>
            <person name="Nadendla S."/>
            <person name="George J."/>
            <person name="Sichtig H."/>
        </authorList>
    </citation>
    <scope>NUCLEOTIDE SEQUENCE [LARGE SCALE GENOMIC DNA]</scope>
    <source>
        <strain evidence="9">FDAARGOS_311</strain>
    </source>
</reference>
<evidence type="ECO:0000256" key="5">
    <source>
        <dbReference type="ARBA" id="ARBA00023033"/>
    </source>
</evidence>
<dbReference type="PRINTS" id="PR00463">
    <property type="entry name" value="EP450I"/>
</dbReference>